<dbReference type="PANTHER" id="PTHR33525">
    <property type="match status" value="1"/>
</dbReference>
<dbReference type="PANTHER" id="PTHR33525:SF3">
    <property type="entry name" value="RIBONUCLEASE Y"/>
    <property type="match status" value="1"/>
</dbReference>
<evidence type="ECO:0000259" key="1">
    <source>
        <dbReference type="PROSITE" id="PS51833"/>
    </source>
</evidence>
<sequence length="292" mass="33238">MNIAMKEGMDEAKKLIQNLKIQSMPPEIYQLDELMLAEKPNMNQIANLLSKNPEILGEFLSLANKILQKTEDDLILEALAAVNLLGLQEIQRLFISCYLQKNLPVSDVDFKLIKNSTRSGIAAAELSYWVPEIGRTEAYFIAFLQDVGAIYMMRHDPENYAEQFLNLQLSNPVTAYQAELDHYHTAHSFVGSLVARRWHLGDLLCKSLLLHHYDSLEAVQNYDAKVAKMVALIQVSNVLVYRQFSDHYETHEQKQVFDHAVEFLALQPNAIEAASAALKKWGYDDHVHKASH</sequence>
<evidence type="ECO:0000313" key="3">
    <source>
        <dbReference type="Proteomes" id="UP000501466"/>
    </source>
</evidence>
<evidence type="ECO:0000313" key="2">
    <source>
        <dbReference type="EMBL" id="BBP44599.1"/>
    </source>
</evidence>
<gene>
    <name evidence="2" type="ORF">THMIRHAT_23450</name>
</gene>
<dbReference type="SUPFAM" id="SSF109604">
    <property type="entry name" value="HD-domain/PDEase-like"/>
    <property type="match status" value="1"/>
</dbReference>
<accession>A0A6F8PR59</accession>
<feature type="domain" description="HDOD" evidence="1">
    <location>
        <begin position="21"/>
        <end position="214"/>
    </location>
</feature>
<organism evidence="2 3">
    <name type="scientific">Thiosulfativibrio zosterae</name>
    <dbReference type="NCBI Taxonomy" id="2675053"/>
    <lineage>
        <taxon>Bacteria</taxon>
        <taxon>Pseudomonadati</taxon>
        <taxon>Pseudomonadota</taxon>
        <taxon>Gammaproteobacteria</taxon>
        <taxon>Thiotrichales</taxon>
        <taxon>Piscirickettsiaceae</taxon>
        <taxon>Thiosulfativibrio</taxon>
    </lineage>
</organism>
<dbReference type="Proteomes" id="UP000501466">
    <property type="component" value="Chromosome"/>
</dbReference>
<dbReference type="Pfam" id="PF08668">
    <property type="entry name" value="HDOD"/>
    <property type="match status" value="1"/>
</dbReference>
<dbReference type="InterPro" id="IPR013976">
    <property type="entry name" value="HDOD"/>
</dbReference>
<proteinExistence type="predicted"/>
<dbReference type="PROSITE" id="PS51833">
    <property type="entry name" value="HDOD"/>
    <property type="match status" value="1"/>
</dbReference>
<dbReference type="EMBL" id="AP021888">
    <property type="protein sequence ID" value="BBP44599.1"/>
    <property type="molecule type" value="Genomic_DNA"/>
</dbReference>
<keyword evidence="3" id="KW-1185">Reference proteome</keyword>
<dbReference type="AlphaFoldDB" id="A0A6F8PR59"/>
<name>A0A6F8PR59_9GAMM</name>
<protein>
    <recommendedName>
        <fullName evidence="1">HDOD domain-containing protein</fullName>
    </recommendedName>
</protein>
<dbReference type="Gene3D" id="1.10.3210.10">
    <property type="entry name" value="Hypothetical protein af1432"/>
    <property type="match status" value="1"/>
</dbReference>
<dbReference type="InterPro" id="IPR052340">
    <property type="entry name" value="RNase_Y/CdgJ"/>
</dbReference>
<dbReference type="RefSeq" id="WP_173292308.1">
    <property type="nucleotide sequence ID" value="NZ_AP021888.1"/>
</dbReference>
<dbReference type="KEGG" id="tzo:THMIRHAT_23450"/>
<reference evidence="3" key="1">
    <citation type="submission" date="2019-11" db="EMBL/GenBank/DDBJ databases">
        <title>Isolation and characterization of two novel species in the genus Thiomicrorhabdus.</title>
        <authorList>
            <person name="Mochizuki J."/>
            <person name="Kojima H."/>
            <person name="Fukui M."/>
        </authorList>
    </citation>
    <scope>NUCLEOTIDE SEQUENCE [LARGE SCALE GENOMIC DNA]</scope>
    <source>
        <strain evidence="3">AkT22</strain>
    </source>
</reference>